<gene>
    <name evidence="3" type="ORF">L8U60_09410</name>
</gene>
<dbReference type="RefSeq" id="WP_269966117.1">
    <property type="nucleotide sequence ID" value="NZ_JAKMUS010000017.1"/>
</dbReference>
<dbReference type="Gene3D" id="3.10.20.890">
    <property type="match status" value="5"/>
</dbReference>
<evidence type="ECO:0000259" key="2">
    <source>
        <dbReference type="Pfam" id="PF08428"/>
    </source>
</evidence>
<dbReference type="AlphaFoldDB" id="A0A9X3LX33"/>
<reference evidence="3" key="1">
    <citation type="submission" date="2022-02" db="EMBL/GenBank/DDBJ databases">
        <title>Corynebacterium sp. from urogenital microbiome.</title>
        <authorList>
            <person name="Cappelli E.A."/>
            <person name="Ribeiro T.G."/>
            <person name="Peixe L."/>
        </authorList>
    </citation>
    <scope>NUCLEOTIDE SEQUENCE</scope>
    <source>
        <strain evidence="3">C8Ua_172</strain>
    </source>
</reference>
<dbReference type="InterPro" id="IPR012706">
    <property type="entry name" value="Rib_alpha_Esp_rpt"/>
</dbReference>
<feature type="domain" description="Rib" evidence="2">
    <location>
        <begin position="337"/>
        <end position="412"/>
    </location>
</feature>
<sequence>MNLKNKLSRGQSTAIAAGLSVALIGGGVAVAQQINLPNQTVVAASAECSSVPEDASPIAIGLADSSTWSENTPTQWGGEGLLPGGRVYRSYAVRNLDARPVKWTINLSESTSTPDAYFALGAAVGPVTADAASVEPSAISYPAAPAAPEAEKPADGFLWLIGSGVPTSLQASERGALIAEVIIPSGSYVAITDWVAVPPGYEWSSPDQRIDPVWATTAQPGTLDDADNFTPVDASAPDFIPIGCDDEPTEEPPTQTQAEQYDPVAVADPAPVTAGETPDAKSYVEDADKLPEGTTFTFADADFTSPGDKKTTITVTYPDKSTDTVEVTIPVKAKPTQAELHDPVAVADPAEVTVGETPNAKDYIKDADKLPEGTTFTFADADFSAPGDKKTTITVTYPDKSTDTVEVTIPVKAKPTQAELHDPVAVDAPKPVTAGETPEAKSYVEDADKLPEGTTFGFDDADFSTPGDKKTTITVTYPDKSTDTVEVTIPVKAKPTQAELHDPVAVDAPKPVTAGETPEAKSYVEDADKLPEGTTFGFDDADFSTPGDKKTTITVTYPDKSTDTVEVTIPVKAKPTQAELHGPVAVTDPAPVTAGEEPEAKEYVKGVDKLPEGTQFEFADPKPDFTKPGDKQVTITVKYPDGSTDEVIVIISVKAKEKTPEPQGSSFKDLSSECRSSIIGGSIGGVLGLLIAIVSQLNIPGLSDGIKAANTQIQIALGIHNPARAENANNWVSIIGGIVGAMIFFTSAGVAIAKCKTELGSSD</sequence>
<keyword evidence="4" id="KW-1185">Reference proteome</keyword>
<keyword evidence="1" id="KW-0472">Membrane</keyword>
<feature type="transmembrane region" description="Helical" evidence="1">
    <location>
        <begin position="731"/>
        <end position="753"/>
    </location>
</feature>
<organism evidence="3 4">
    <name type="scientific">Corynebacterium meitnerae</name>
    <dbReference type="NCBI Taxonomy" id="2913498"/>
    <lineage>
        <taxon>Bacteria</taxon>
        <taxon>Bacillati</taxon>
        <taxon>Actinomycetota</taxon>
        <taxon>Actinomycetes</taxon>
        <taxon>Mycobacteriales</taxon>
        <taxon>Corynebacteriaceae</taxon>
        <taxon>Corynebacterium</taxon>
    </lineage>
</organism>
<protein>
    <recommendedName>
        <fullName evidence="2">Rib domain-containing protein</fullName>
    </recommendedName>
</protein>
<evidence type="ECO:0000313" key="4">
    <source>
        <dbReference type="Proteomes" id="UP001146468"/>
    </source>
</evidence>
<dbReference type="Pfam" id="PF08428">
    <property type="entry name" value="Rib"/>
    <property type="match status" value="5"/>
</dbReference>
<evidence type="ECO:0000313" key="3">
    <source>
        <dbReference type="EMBL" id="MCZ9294700.1"/>
    </source>
</evidence>
<feature type="domain" description="Rib" evidence="2">
    <location>
        <begin position="417"/>
        <end position="492"/>
    </location>
</feature>
<feature type="domain" description="Rib" evidence="2">
    <location>
        <begin position="586"/>
        <end position="654"/>
    </location>
</feature>
<name>A0A9X3LX33_9CORY</name>
<dbReference type="Proteomes" id="UP001146468">
    <property type="component" value="Unassembled WGS sequence"/>
</dbReference>
<feature type="domain" description="Rib" evidence="2">
    <location>
        <begin position="257"/>
        <end position="332"/>
    </location>
</feature>
<evidence type="ECO:0000256" key="1">
    <source>
        <dbReference type="SAM" id="Phobius"/>
    </source>
</evidence>
<dbReference type="NCBIfam" id="TIGR02331">
    <property type="entry name" value="rib_alpha"/>
    <property type="match status" value="5"/>
</dbReference>
<accession>A0A9X3LX33</accession>
<proteinExistence type="predicted"/>
<comment type="caution">
    <text evidence="3">The sequence shown here is derived from an EMBL/GenBank/DDBJ whole genome shotgun (WGS) entry which is preliminary data.</text>
</comment>
<keyword evidence="1" id="KW-1133">Transmembrane helix</keyword>
<feature type="domain" description="Rib" evidence="2">
    <location>
        <begin position="497"/>
        <end position="572"/>
    </location>
</feature>
<keyword evidence="1" id="KW-0812">Transmembrane</keyword>
<dbReference type="InterPro" id="IPR059115">
    <property type="entry name" value="Rib"/>
</dbReference>
<dbReference type="EMBL" id="JAKMUS010000017">
    <property type="protein sequence ID" value="MCZ9294700.1"/>
    <property type="molecule type" value="Genomic_DNA"/>
</dbReference>